<evidence type="ECO:0000313" key="3">
    <source>
        <dbReference type="Proteomes" id="UP001294570"/>
    </source>
</evidence>
<feature type="transmembrane region" description="Helical" evidence="1">
    <location>
        <begin position="31"/>
        <end position="50"/>
    </location>
</feature>
<comment type="caution">
    <text evidence="2">The sequence shown here is derived from an EMBL/GenBank/DDBJ whole genome shotgun (WGS) entry which is preliminary data.</text>
</comment>
<dbReference type="EMBL" id="JAXIVU010000009">
    <property type="protein sequence ID" value="MDY7219519.1"/>
    <property type="molecule type" value="Genomic_DNA"/>
</dbReference>
<sequence length="81" mass="8383">MKNLALSAYCKSKAALITFTKREEGATAIEYALIAGLIAVVIIGATSLLGDSISKTFSSITEAIETAAEKGKEKGKTDSGN</sequence>
<dbReference type="InterPro" id="IPR007047">
    <property type="entry name" value="Flp_Fap"/>
</dbReference>
<dbReference type="Pfam" id="PF04964">
    <property type="entry name" value="Flp_Fap"/>
    <property type="match status" value="1"/>
</dbReference>
<proteinExistence type="predicted"/>
<keyword evidence="1" id="KW-1133">Transmembrane helix</keyword>
<keyword evidence="1" id="KW-0812">Transmembrane</keyword>
<name>A0ABU5GRA0_9GAMM</name>
<dbReference type="Proteomes" id="UP001294570">
    <property type="component" value="Unassembled WGS sequence"/>
</dbReference>
<keyword evidence="1" id="KW-0472">Membrane</keyword>
<accession>A0ABU5GRA0</accession>
<gene>
    <name evidence="2" type="ORF">TOI97_08070</name>
</gene>
<dbReference type="RefSeq" id="WP_321553609.1">
    <property type="nucleotide sequence ID" value="NZ_JAXIVU010000009.1"/>
</dbReference>
<evidence type="ECO:0000313" key="2">
    <source>
        <dbReference type="EMBL" id="MDY7219519.1"/>
    </source>
</evidence>
<protein>
    <submittedName>
        <fullName evidence="2">Flp family type IVb pilin</fullName>
    </submittedName>
</protein>
<reference evidence="2 3" key="1">
    <citation type="submission" date="2023-12" db="EMBL/GenBank/DDBJ databases">
        <title>Denitrificimonas halotolerans sp. nov.,a novel species isolated from landfill leachate.</title>
        <authorList>
            <person name="Wang S."/>
        </authorList>
    </citation>
    <scope>NUCLEOTIDE SEQUENCE [LARGE SCALE GENOMIC DNA]</scope>
    <source>
        <strain evidence="2 3">JX-1</strain>
    </source>
</reference>
<keyword evidence="3" id="KW-1185">Reference proteome</keyword>
<organism evidence="2 3">
    <name type="scientific">Denitrificimonas halotolerans</name>
    <dbReference type="NCBI Taxonomy" id="3098930"/>
    <lineage>
        <taxon>Bacteria</taxon>
        <taxon>Pseudomonadati</taxon>
        <taxon>Pseudomonadota</taxon>
        <taxon>Gammaproteobacteria</taxon>
        <taxon>Pseudomonadales</taxon>
        <taxon>Pseudomonadaceae</taxon>
        <taxon>Denitrificimonas</taxon>
    </lineage>
</organism>
<evidence type="ECO:0000256" key="1">
    <source>
        <dbReference type="SAM" id="Phobius"/>
    </source>
</evidence>